<dbReference type="InterPro" id="IPR036397">
    <property type="entry name" value="RNaseH_sf"/>
</dbReference>
<keyword evidence="1" id="KW-0862">Zinc</keyword>
<organism evidence="4 5">
    <name type="scientific">Abeliophyllum distichum</name>
    <dbReference type="NCBI Taxonomy" id="126358"/>
    <lineage>
        <taxon>Eukaryota</taxon>
        <taxon>Viridiplantae</taxon>
        <taxon>Streptophyta</taxon>
        <taxon>Embryophyta</taxon>
        <taxon>Tracheophyta</taxon>
        <taxon>Spermatophyta</taxon>
        <taxon>Magnoliopsida</taxon>
        <taxon>eudicotyledons</taxon>
        <taxon>Gunneridae</taxon>
        <taxon>Pentapetalae</taxon>
        <taxon>asterids</taxon>
        <taxon>lamiids</taxon>
        <taxon>Lamiales</taxon>
        <taxon>Oleaceae</taxon>
        <taxon>Forsythieae</taxon>
        <taxon>Abeliophyllum</taxon>
    </lineage>
</organism>
<dbReference type="InterPro" id="IPR012337">
    <property type="entry name" value="RNaseH-like_sf"/>
</dbReference>
<dbReference type="InterPro" id="IPR001584">
    <property type="entry name" value="Integrase_cat-core"/>
</dbReference>
<sequence length="217" mass="24707">MSKSRDKGNKKCYHCGKLGHFKKDCYELKRKSKQQQNEDQNIAAVGEVLNGLHVMTVSDVKNQVGKSVKTLRTDNGLEFCNFEFDDFCKERYYETYDYKKYPQQNGVAERMNQTLMNKVRCMLVSSGLAKGFWAEALCTAAYLINRSPSSSVNFKTPQELWSEKSPDLSHIRVFGCAAYAHQVEGKLDLRATKCVMLGYPEGVKGYRLWVLGVKGIK</sequence>
<feature type="domain" description="Integrase catalytic" evidence="3">
    <location>
        <begin position="69"/>
        <end position="165"/>
    </location>
</feature>
<dbReference type="Gene3D" id="3.30.420.10">
    <property type="entry name" value="Ribonuclease H-like superfamily/Ribonuclease H"/>
    <property type="match status" value="1"/>
</dbReference>
<dbReference type="InterPro" id="IPR039537">
    <property type="entry name" value="Retrotran_Ty1/copia-like"/>
</dbReference>
<dbReference type="PROSITE" id="PS50994">
    <property type="entry name" value="INTEGRASE"/>
    <property type="match status" value="1"/>
</dbReference>
<dbReference type="InterPro" id="IPR036875">
    <property type="entry name" value="Znf_CCHC_sf"/>
</dbReference>
<keyword evidence="5" id="KW-1185">Reference proteome</keyword>
<dbReference type="SMART" id="SM00343">
    <property type="entry name" value="ZnF_C2HC"/>
    <property type="match status" value="1"/>
</dbReference>
<dbReference type="EMBL" id="JBFOLK010000014">
    <property type="protein sequence ID" value="KAL2461669.1"/>
    <property type="molecule type" value="Genomic_DNA"/>
</dbReference>
<comment type="caution">
    <text evidence="4">The sequence shown here is derived from an EMBL/GenBank/DDBJ whole genome shotgun (WGS) entry which is preliminary data.</text>
</comment>
<dbReference type="Pfam" id="PF25597">
    <property type="entry name" value="SH3_retrovirus"/>
    <property type="match status" value="1"/>
</dbReference>
<evidence type="ECO:0000259" key="2">
    <source>
        <dbReference type="PROSITE" id="PS50158"/>
    </source>
</evidence>
<feature type="domain" description="CCHC-type" evidence="2">
    <location>
        <begin position="11"/>
        <end position="25"/>
    </location>
</feature>
<dbReference type="AlphaFoldDB" id="A0ABD1PDH4"/>
<evidence type="ECO:0000313" key="5">
    <source>
        <dbReference type="Proteomes" id="UP001604336"/>
    </source>
</evidence>
<keyword evidence="1" id="KW-0863">Zinc-finger</keyword>
<dbReference type="InterPro" id="IPR057670">
    <property type="entry name" value="SH3_retrovirus"/>
</dbReference>
<protein>
    <submittedName>
        <fullName evidence="4">Retrovirus-related Pol polyprotein from transposon TNT 1-94</fullName>
    </submittedName>
</protein>
<evidence type="ECO:0000313" key="4">
    <source>
        <dbReference type="EMBL" id="KAL2461669.1"/>
    </source>
</evidence>
<dbReference type="Gene3D" id="4.10.60.10">
    <property type="entry name" value="Zinc finger, CCHC-type"/>
    <property type="match status" value="1"/>
</dbReference>
<evidence type="ECO:0000256" key="1">
    <source>
        <dbReference type="PROSITE-ProRule" id="PRU00047"/>
    </source>
</evidence>
<evidence type="ECO:0000259" key="3">
    <source>
        <dbReference type="PROSITE" id="PS50994"/>
    </source>
</evidence>
<gene>
    <name evidence="4" type="ORF">Adt_45089</name>
</gene>
<reference evidence="5" key="1">
    <citation type="submission" date="2024-07" db="EMBL/GenBank/DDBJ databases">
        <title>Two chromosome-level genome assemblies of Korean endemic species Abeliophyllum distichum and Forsythia ovata (Oleaceae).</title>
        <authorList>
            <person name="Jang H."/>
        </authorList>
    </citation>
    <scope>NUCLEOTIDE SEQUENCE [LARGE SCALE GENOMIC DNA]</scope>
</reference>
<dbReference type="Pfam" id="PF00098">
    <property type="entry name" value="zf-CCHC"/>
    <property type="match status" value="1"/>
</dbReference>
<dbReference type="PROSITE" id="PS50158">
    <property type="entry name" value="ZF_CCHC"/>
    <property type="match status" value="1"/>
</dbReference>
<dbReference type="PANTHER" id="PTHR42648">
    <property type="entry name" value="TRANSPOSASE, PUTATIVE-RELATED"/>
    <property type="match status" value="1"/>
</dbReference>
<dbReference type="GO" id="GO:0008270">
    <property type="term" value="F:zinc ion binding"/>
    <property type="evidence" value="ECO:0007669"/>
    <property type="project" value="UniProtKB-KW"/>
</dbReference>
<dbReference type="PANTHER" id="PTHR42648:SF28">
    <property type="entry name" value="TRANSPOSON-ENCODED PROTEIN WITH RIBONUCLEASE H-LIKE AND RETROVIRUS ZINC FINGER-LIKE DOMAINS"/>
    <property type="match status" value="1"/>
</dbReference>
<dbReference type="Proteomes" id="UP001604336">
    <property type="component" value="Unassembled WGS sequence"/>
</dbReference>
<dbReference type="InterPro" id="IPR001878">
    <property type="entry name" value="Znf_CCHC"/>
</dbReference>
<dbReference type="SUPFAM" id="SSF53098">
    <property type="entry name" value="Ribonuclease H-like"/>
    <property type="match status" value="1"/>
</dbReference>
<keyword evidence="1" id="KW-0479">Metal-binding</keyword>
<proteinExistence type="predicted"/>
<name>A0ABD1PDH4_9LAMI</name>
<dbReference type="SUPFAM" id="SSF57756">
    <property type="entry name" value="Retrovirus zinc finger-like domains"/>
    <property type="match status" value="1"/>
</dbReference>
<accession>A0ABD1PDH4</accession>